<keyword evidence="5" id="KW-1185">Reference proteome</keyword>
<evidence type="ECO:0000259" key="3">
    <source>
        <dbReference type="Pfam" id="PF03364"/>
    </source>
</evidence>
<dbReference type="CDD" id="cd07813">
    <property type="entry name" value="COQ10p_like"/>
    <property type="match status" value="1"/>
</dbReference>
<keyword evidence="2" id="KW-1277">Toxin-antitoxin system</keyword>
<comment type="similarity">
    <text evidence="1">Belongs to the ribosome association toxin RatA family.</text>
</comment>
<proteinExistence type="inferred from homology"/>
<dbReference type="STRING" id="1137284.GCA_001418205_03078"/>
<organism evidence="4 5">
    <name type="scientific">Marinomonas fungiae</name>
    <dbReference type="NCBI Taxonomy" id="1137284"/>
    <lineage>
        <taxon>Bacteria</taxon>
        <taxon>Pseudomonadati</taxon>
        <taxon>Pseudomonadota</taxon>
        <taxon>Gammaproteobacteria</taxon>
        <taxon>Oceanospirillales</taxon>
        <taxon>Oceanospirillaceae</taxon>
        <taxon>Marinomonas</taxon>
    </lineage>
</organism>
<dbReference type="AlphaFoldDB" id="A0A0K6IQP1"/>
<dbReference type="InterPro" id="IPR005031">
    <property type="entry name" value="COQ10_START"/>
</dbReference>
<dbReference type="Pfam" id="PF03364">
    <property type="entry name" value="Polyketide_cyc"/>
    <property type="match status" value="1"/>
</dbReference>
<dbReference type="GO" id="GO:0048039">
    <property type="term" value="F:ubiquinone binding"/>
    <property type="evidence" value="ECO:0007669"/>
    <property type="project" value="InterPro"/>
</dbReference>
<dbReference type="GO" id="GO:0045333">
    <property type="term" value="P:cellular respiration"/>
    <property type="evidence" value="ECO:0007669"/>
    <property type="project" value="InterPro"/>
</dbReference>
<accession>A0A0K6IQP1</accession>
<name>A0A0K6IQP1_9GAMM</name>
<evidence type="ECO:0000256" key="1">
    <source>
        <dbReference type="ARBA" id="ARBA00008918"/>
    </source>
</evidence>
<protein>
    <submittedName>
        <fullName evidence="4">Ribosome association toxin PasT (RatA) of the RatAB toxin-antitoxin module</fullName>
    </submittedName>
</protein>
<evidence type="ECO:0000256" key="2">
    <source>
        <dbReference type="ARBA" id="ARBA00022649"/>
    </source>
</evidence>
<dbReference type="SUPFAM" id="SSF55961">
    <property type="entry name" value="Bet v1-like"/>
    <property type="match status" value="1"/>
</dbReference>
<dbReference type="OrthoDB" id="9804759at2"/>
<dbReference type="InterPro" id="IPR044996">
    <property type="entry name" value="COQ10-like"/>
</dbReference>
<dbReference type="EMBL" id="CYHG01000012">
    <property type="protein sequence ID" value="CUB05607.1"/>
    <property type="molecule type" value="Genomic_DNA"/>
</dbReference>
<dbReference type="Proteomes" id="UP000182769">
    <property type="component" value="Unassembled WGS sequence"/>
</dbReference>
<dbReference type="PANTHER" id="PTHR12901">
    <property type="entry name" value="SPERM PROTEIN HOMOLOG"/>
    <property type="match status" value="1"/>
</dbReference>
<sequence>MSHIQKFAHVNYSQKQMYDLVNDFEQYPAFLPGCLGARTLSRTDREIVATLDVGKGPIHQSFTTRNVLTESSRVEMNLVQGPFKKLHGVWTFEPLSETTCKIALSIDFELSGMLKFAFGGVFGQVANAMVEAFSERAKVVYG</sequence>
<dbReference type="RefSeq" id="WP_072242139.1">
    <property type="nucleotide sequence ID" value="NZ_CYHG01000012.1"/>
</dbReference>
<gene>
    <name evidence="4" type="ORF">Ga0061065_11219</name>
</gene>
<dbReference type="PANTHER" id="PTHR12901:SF10">
    <property type="entry name" value="COENZYME Q-BINDING PROTEIN COQ10, MITOCHONDRIAL"/>
    <property type="match status" value="1"/>
</dbReference>
<evidence type="ECO:0000313" key="4">
    <source>
        <dbReference type="EMBL" id="CUB05607.1"/>
    </source>
</evidence>
<evidence type="ECO:0000313" key="5">
    <source>
        <dbReference type="Proteomes" id="UP000182769"/>
    </source>
</evidence>
<reference evidence="5" key="1">
    <citation type="submission" date="2015-08" db="EMBL/GenBank/DDBJ databases">
        <authorList>
            <person name="Varghese N."/>
        </authorList>
    </citation>
    <scope>NUCLEOTIDE SEQUENCE [LARGE SCALE GENOMIC DNA]</scope>
    <source>
        <strain evidence="5">JCM 18476</strain>
    </source>
</reference>
<dbReference type="InterPro" id="IPR023393">
    <property type="entry name" value="START-like_dom_sf"/>
</dbReference>
<dbReference type="Gene3D" id="3.30.530.20">
    <property type="match status" value="1"/>
</dbReference>
<feature type="domain" description="Coenzyme Q-binding protein COQ10 START" evidence="3">
    <location>
        <begin position="10"/>
        <end position="133"/>
    </location>
</feature>